<evidence type="ECO:0000313" key="2">
    <source>
        <dbReference type="EMBL" id="KAA8568076.1"/>
    </source>
</evidence>
<evidence type="ECO:0000256" key="1">
    <source>
        <dbReference type="SAM" id="MobiDB-lite"/>
    </source>
</evidence>
<feature type="region of interest" description="Disordered" evidence="1">
    <location>
        <begin position="22"/>
        <end position="41"/>
    </location>
</feature>
<protein>
    <submittedName>
        <fullName evidence="2">Uncharacterized protein</fullName>
    </submittedName>
</protein>
<organism evidence="2 3">
    <name type="scientific">Monilinia fructicola</name>
    <name type="common">Brown rot fungus</name>
    <name type="synonym">Ciboria fructicola</name>
    <dbReference type="NCBI Taxonomy" id="38448"/>
    <lineage>
        <taxon>Eukaryota</taxon>
        <taxon>Fungi</taxon>
        <taxon>Dikarya</taxon>
        <taxon>Ascomycota</taxon>
        <taxon>Pezizomycotina</taxon>
        <taxon>Leotiomycetes</taxon>
        <taxon>Helotiales</taxon>
        <taxon>Sclerotiniaceae</taxon>
        <taxon>Monilinia</taxon>
    </lineage>
</organism>
<proteinExistence type="predicted"/>
<reference evidence="2 3" key="1">
    <citation type="submission" date="2019-06" db="EMBL/GenBank/DDBJ databases">
        <title>Genome Sequence of the Brown Rot Fungal Pathogen Monilinia fructicola.</title>
        <authorList>
            <person name="De Miccolis Angelini R.M."/>
            <person name="Landi L."/>
            <person name="Abate D."/>
            <person name="Pollastro S."/>
            <person name="Romanazzi G."/>
            <person name="Faretra F."/>
        </authorList>
    </citation>
    <scope>NUCLEOTIDE SEQUENCE [LARGE SCALE GENOMIC DNA]</scope>
    <source>
        <strain evidence="2 3">Mfrc123</strain>
    </source>
</reference>
<evidence type="ECO:0000313" key="3">
    <source>
        <dbReference type="Proteomes" id="UP000322873"/>
    </source>
</evidence>
<dbReference type="EMBL" id="VICG01000010">
    <property type="protein sequence ID" value="KAA8568076.1"/>
    <property type="molecule type" value="Genomic_DNA"/>
</dbReference>
<accession>A0A5M9JK09</accession>
<gene>
    <name evidence="2" type="ORF">EYC84_008488</name>
</gene>
<comment type="caution">
    <text evidence="2">The sequence shown here is derived from an EMBL/GenBank/DDBJ whole genome shotgun (WGS) entry which is preliminary data.</text>
</comment>
<keyword evidence="3" id="KW-1185">Reference proteome</keyword>
<dbReference type="Proteomes" id="UP000322873">
    <property type="component" value="Unassembled WGS sequence"/>
</dbReference>
<sequence length="67" mass="7950">MLLLFDVCRRSWEVELFASGGNLEEEPPKFEGRSRTSTGEDDMDLECDWEISARDRYMKRIKFISKE</sequence>
<name>A0A5M9JK09_MONFR</name>
<dbReference type="AlphaFoldDB" id="A0A5M9JK09"/>